<organism evidence="1 2">
    <name type="scientific">Rheinheimera tilapiae</name>
    <dbReference type="NCBI Taxonomy" id="875043"/>
    <lineage>
        <taxon>Bacteria</taxon>
        <taxon>Pseudomonadati</taxon>
        <taxon>Pseudomonadota</taxon>
        <taxon>Gammaproteobacteria</taxon>
        <taxon>Chromatiales</taxon>
        <taxon>Chromatiaceae</taxon>
        <taxon>Rheinheimera</taxon>
    </lineage>
</organism>
<protein>
    <submittedName>
        <fullName evidence="1">DUF3379 family protein</fullName>
    </submittedName>
</protein>
<evidence type="ECO:0000313" key="1">
    <source>
        <dbReference type="EMBL" id="MFC0048241.1"/>
    </source>
</evidence>
<accession>A0ABV6BBI7</accession>
<dbReference type="RefSeq" id="WP_377242239.1">
    <property type="nucleotide sequence ID" value="NZ_JBHLXP010000001.1"/>
</dbReference>
<sequence length="231" mass="25945">MDNLSLRRALYQDPASIAPQQLNDDTQLLQLQQELLQLDHQLKQQLEIDVPPQLVEQILLRQQMLPVVRHWWQRPLPYATAAALLLSVWFYQDPAPQVSADLGQHALSHVYHELAALGAISTLDQPSLQPLFAELGLSAELPVPVRYARFCDFEGVRSLHLVLEVDGQPLTVFVVPDQNDFPQANTSQFADARFFGQSLKTAKHLLVLVAQQPQLLVKAGPLLAKSLKFNI</sequence>
<dbReference type="Pfam" id="PF11859">
    <property type="entry name" value="DUF3379"/>
    <property type="match status" value="1"/>
</dbReference>
<keyword evidence="2" id="KW-1185">Reference proteome</keyword>
<gene>
    <name evidence="1" type="ORF">ACFFJP_08070</name>
</gene>
<name>A0ABV6BBI7_9GAMM</name>
<dbReference type="EMBL" id="JBHLXP010000001">
    <property type="protein sequence ID" value="MFC0048241.1"/>
    <property type="molecule type" value="Genomic_DNA"/>
</dbReference>
<comment type="caution">
    <text evidence="1">The sequence shown here is derived from an EMBL/GenBank/DDBJ whole genome shotgun (WGS) entry which is preliminary data.</text>
</comment>
<evidence type="ECO:0000313" key="2">
    <source>
        <dbReference type="Proteomes" id="UP001589813"/>
    </source>
</evidence>
<dbReference type="Proteomes" id="UP001589813">
    <property type="component" value="Unassembled WGS sequence"/>
</dbReference>
<dbReference type="InterPro" id="IPR021806">
    <property type="entry name" value="DUF3379"/>
</dbReference>
<reference evidence="1 2" key="1">
    <citation type="submission" date="2024-09" db="EMBL/GenBank/DDBJ databases">
        <authorList>
            <person name="Sun Q."/>
            <person name="Mori K."/>
        </authorList>
    </citation>
    <scope>NUCLEOTIDE SEQUENCE [LARGE SCALE GENOMIC DNA]</scope>
    <source>
        <strain evidence="1 2">KCTC 23315</strain>
    </source>
</reference>
<proteinExistence type="predicted"/>